<feature type="region of interest" description="Disordered" evidence="1">
    <location>
        <begin position="1"/>
        <end position="22"/>
    </location>
</feature>
<organism evidence="2 3">
    <name type="scientific">Metaclostridioides mangenotii</name>
    <dbReference type="NCBI Taxonomy" id="1540"/>
    <lineage>
        <taxon>Bacteria</taxon>
        <taxon>Bacillati</taxon>
        <taxon>Bacillota</taxon>
        <taxon>Clostridia</taxon>
        <taxon>Peptostreptococcales</taxon>
        <taxon>Peptostreptococcaceae</taxon>
        <taxon>Metaclostridioides</taxon>
    </lineage>
</organism>
<sequence>MNQYGRLSCKQQGVTNTTSRKPINNTFGYSVPNWPAVGRGSIGYDTGVGITGNLKKELTSGLLIFTILYKYKQE</sequence>
<dbReference type="Proteomes" id="UP000767291">
    <property type="component" value="Unassembled WGS sequence"/>
</dbReference>
<evidence type="ECO:0000256" key="1">
    <source>
        <dbReference type="SAM" id="MobiDB-lite"/>
    </source>
</evidence>
<name>A0ABS4EAW6_9FIRM</name>
<reference evidence="2 3" key="1">
    <citation type="submission" date="2021-03" db="EMBL/GenBank/DDBJ databases">
        <title>Genomic Encyclopedia of Type Strains, Phase IV (KMG-IV): sequencing the most valuable type-strain genomes for metagenomic binning, comparative biology and taxonomic classification.</title>
        <authorList>
            <person name="Goeker M."/>
        </authorList>
    </citation>
    <scope>NUCLEOTIDE SEQUENCE [LARGE SCALE GENOMIC DNA]</scope>
    <source>
        <strain evidence="2 3">DSM 1289</strain>
    </source>
</reference>
<keyword evidence="3" id="KW-1185">Reference proteome</keyword>
<dbReference type="RefSeq" id="WP_209456531.1">
    <property type="nucleotide sequence ID" value="NZ_BAAACS010000002.1"/>
</dbReference>
<proteinExistence type="predicted"/>
<comment type="caution">
    <text evidence="2">The sequence shown here is derived from an EMBL/GenBank/DDBJ whole genome shotgun (WGS) entry which is preliminary data.</text>
</comment>
<gene>
    <name evidence="2" type="ORF">J2Z43_001444</name>
</gene>
<accession>A0ABS4EAW6</accession>
<evidence type="ECO:0000313" key="2">
    <source>
        <dbReference type="EMBL" id="MBP1855051.1"/>
    </source>
</evidence>
<evidence type="ECO:0000313" key="3">
    <source>
        <dbReference type="Proteomes" id="UP000767291"/>
    </source>
</evidence>
<dbReference type="EMBL" id="JAGGJX010000002">
    <property type="protein sequence ID" value="MBP1855051.1"/>
    <property type="molecule type" value="Genomic_DNA"/>
</dbReference>
<protein>
    <submittedName>
        <fullName evidence="2">Uncharacterized protein</fullName>
    </submittedName>
</protein>